<sequence length="257" mass="28392">MEEAQCCRQAANCTTDNSTCLPTVALPALCETVTCLGATAEPIAMAWLPWLVWTVAFCLMLAVAIGGNSVVCWIILAHRHMRTVTNYFLVNLSVANLLMSCLNCSFNFIYMLNTDWPFGNTYCIISNFMANLTVAASVLTLMAIALERYVVILHPLRRRLSKRGAVGGMIGIWTASALLSAPCLLYSHVVTHVFSGGEIKRGCLVEWPGDPEVKSFSDYVYNMVFLITTYVLPMLAMAVSYVIIGKWKNQENVEPVN</sequence>
<keyword evidence="3" id="KW-1003">Cell membrane</keyword>
<proteinExistence type="inferred from homology"/>
<comment type="caution">
    <text evidence="13">The sequence shown here is derived from an EMBL/GenBank/DDBJ whole genome shotgun (WGS) entry which is preliminary data.</text>
</comment>
<dbReference type="SUPFAM" id="SSF81321">
    <property type="entry name" value="Family A G protein-coupled receptor-like"/>
    <property type="match status" value="1"/>
</dbReference>
<dbReference type="GO" id="GO:0004995">
    <property type="term" value="F:tachykinin receptor activity"/>
    <property type="evidence" value="ECO:0007669"/>
    <property type="project" value="InterPro"/>
</dbReference>
<keyword evidence="6 10" id="KW-0297">G-protein coupled receptor</keyword>
<dbReference type="PROSITE" id="PS00237">
    <property type="entry name" value="G_PROTEIN_RECEP_F1_1"/>
    <property type="match status" value="1"/>
</dbReference>
<evidence type="ECO:0000256" key="6">
    <source>
        <dbReference type="ARBA" id="ARBA00023040"/>
    </source>
</evidence>
<accession>A0A6A4WXW9</accession>
<evidence type="ECO:0000256" key="2">
    <source>
        <dbReference type="ARBA" id="ARBA00010663"/>
    </source>
</evidence>
<evidence type="ECO:0000256" key="9">
    <source>
        <dbReference type="ARBA" id="ARBA00023224"/>
    </source>
</evidence>
<dbReference type="Pfam" id="PF00001">
    <property type="entry name" value="7tm_1"/>
    <property type="match status" value="1"/>
</dbReference>
<evidence type="ECO:0000256" key="11">
    <source>
        <dbReference type="SAM" id="Phobius"/>
    </source>
</evidence>
<evidence type="ECO:0000256" key="1">
    <source>
        <dbReference type="ARBA" id="ARBA00004651"/>
    </source>
</evidence>
<evidence type="ECO:0000256" key="7">
    <source>
        <dbReference type="ARBA" id="ARBA00023136"/>
    </source>
</evidence>
<feature type="domain" description="G-protein coupled receptors family 1 profile" evidence="12">
    <location>
        <begin position="67"/>
        <end position="244"/>
    </location>
</feature>
<dbReference type="AlphaFoldDB" id="A0A6A4WXW9"/>
<feature type="transmembrane region" description="Helical" evidence="11">
    <location>
        <begin position="50"/>
        <end position="76"/>
    </location>
</feature>
<comment type="subcellular location">
    <subcellularLocation>
        <location evidence="1">Cell membrane</location>
        <topology evidence="1">Multi-pass membrane protein</topology>
    </subcellularLocation>
</comment>
<reference evidence="13 14" key="1">
    <citation type="submission" date="2019-07" db="EMBL/GenBank/DDBJ databases">
        <title>Draft genome assembly of a fouling barnacle, Amphibalanus amphitrite (Darwin, 1854): The first reference genome for Thecostraca.</title>
        <authorList>
            <person name="Kim W."/>
        </authorList>
    </citation>
    <scope>NUCLEOTIDE SEQUENCE [LARGE SCALE GENOMIC DNA]</scope>
    <source>
        <strain evidence="13">SNU_AA5</strain>
        <tissue evidence="13">Soma without cirri and trophi</tissue>
    </source>
</reference>
<feature type="transmembrane region" description="Helical" evidence="11">
    <location>
        <begin position="88"/>
        <end position="112"/>
    </location>
</feature>
<keyword evidence="7 11" id="KW-0472">Membrane</keyword>
<feature type="transmembrane region" description="Helical" evidence="11">
    <location>
        <begin position="166"/>
        <end position="187"/>
    </location>
</feature>
<keyword evidence="14" id="KW-1185">Reference proteome</keyword>
<dbReference type="InterPro" id="IPR000276">
    <property type="entry name" value="GPCR_Rhodpsn"/>
</dbReference>
<gene>
    <name evidence="13" type="primary">TkR86C_3</name>
    <name evidence="13" type="ORF">FJT64_016893</name>
</gene>
<dbReference type="InterPro" id="IPR017452">
    <property type="entry name" value="GPCR_Rhodpsn_7TM"/>
</dbReference>
<dbReference type="GO" id="GO:0005886">
    <property type="term" value="C:plasma membrane"/>
    <property type="evidence" value="ECO:0007669"/>
    <property type="project" value="UniProtKB-SubCell"/>
</dbReference>
<dbReference type="OrthoDB" id="5981855at2759"/>
<dbReference type="Gene3D" id="1.20.1070.10">
    <property type="entry name" value="Rhodopsin 7-helix transmembrane proteins"/>
    <property type="match status" value="1"/>
</dbReference>
<evidence type="ECO:0000313" key="13">
    <source>
        <dbReference type="EMBL" id="KAF0312376.1"/>
    </source>
</evidence>
<evidence type="ECO:0000256" key="3">
    <source>
        <dbReference type="ARBA" id="ARBA00022475"/>
    </source>
</evidence>
<keyword evidence="5 11" id="KW-1133">Transmembrane helix</keyword>
<dbReference type="Proteomes" id="UP000440578">
    <property type="component" value="Unassembled WGS sequence"/>
</dbReference>
<keyword evidence="4 10" id="KW-0812">Transmembrane</keyword>
<comment type="similarity">
    <text evidence="2 10">Belongs to the G-protein coupled receptor 1 family.</text>
</comment>
<evidence type="ECO:0000256" key="8">
    <source>
        <dbReference type="ARBA" id="ARBA00023170"/>
    </source>
</evidence>
<feature type="transmembrane region" description="Helical" evidence="11">
    <location>
        <begin position="219"/>
        <end position="244"/>
    </location>
</feature>
<feature type="transmembrane region" description="Helical" evidence="11">
    <location>
        <begin position="124"/>
        <end position="146"/>
    </location>
</feature>
<dbReference type="PROSITE" id="PS50262">
    <property type="entry name" value="G_PROTEIN_RECEP_F1_2"/>
    <property type="match status" value="1"/>
</dbReference>
<keyword evidence="8 10" id="KW-0675">Receptor</keyword>
<evidence type="ECO:0000313" key="14">
    <source>
        <dbReference type="Proteomes" id="UP000440578"/>
    </source>
</evidence>
<dbReference type="PRINTS" id="PR00237">
    <property type="entry name" value="GPCRRHODOPSN"/>
</dbReference>
<evidence type="ECO:0000256" key="4">
    <source>
        <dbReference type="ARBA" id="ARBA00022692"/>
    </source>
</evidence>
<evidence type="ECO:0000256" key="5">
    <source>
        <dbReference type="ARBA" id="ARBA00022989"/>
    </source>
</evidence>
<name>A0A6A4WXW9_AMPAM</name>
<organism evidence="13 14">
    <name type="scientific">Amphibalanus amphitrite</name>
    <name type="common">Striped barnacle</name>
    <name type="synonym">Balanus amphitrite</name>
    <dbReference type="NCBI Taxonomy" id="1232801"/>
    <lineage>
        <taxon>Eukaryota</taxon>
        <taxon>Metazoa</taxon>
        <taxon>Ecdysozoa</taxon>
        <taxon>Arthropoda</taxon>
        <taxon>Crustacea</taxon>
        <taxon>Multicrustacea</taxon>
        <taxon>Cirripedia</taxon>
        <taxon>Thoracica</taxon>
        <taxon>Thoracicalcarea</taxon>
        <taxon>Balanomorpha</taxon>
        <taxon>Balanoidea</taxon>
        <taxon>Balanidae</taxon>
        <taxon>Amphibalaninae</taxon>
        <taxon>Amphibalanus</taxon>
    </lineage>
</organism>
<dbReference type="InterPro" id="IPR001681">
    <property type="entry name" value="Neurokn_rcpt"/>
</dbReference>
<evidence type="ECO:0000256" key="10">
    <source>
        <dbReference type="RuleBase" id="RU000688"/>
    </source>
</evidence>
<keyword evidence="9 10" id="KW-0807">Transducer</keyword>
<evidence type="ECO:0000259" key="12">
    <source>
        <dbReference type="PROSITE" id="PS50262"/>
    </source>
</evidence>
<dbReference type="PANTHER" id="PTHR46925">
    <property type="entry name" value="G-PROTEIN COUPLED RECEPTOR TKR-1-RELATED"/>
    <property type="match status" value="1"/>
</dbReference>
<dbReference type="PANTHER" id="PTHR46925:SF2">
    <property type="entry name" value="G-PROTEIN COUPLED RECEPTOR TKR-1-RELATED"/>
    <property type="match status" value="1"/>
</dbReference>
<dbReference type="EMBL" id="VIIS01000175">
    <property type="protein sequence ID" value="KAF0312376.1"/>
    <property type="molecule type" value="Genomic_DNA"/>
</dbReference>
<protein>
    <submittedName>
        <fullName evidence="13">Tachykinin-like peptides receptor 86C</fullName>
    </submittedName>
</protein>